<evidence type="ECO:0000256" key="4">
    <source>
        <dbReference type="SAM" id="MobiDB-lite"/>
    </source>
</evidence>
<dbReference type="PROSITE" id="PS50995">
    <property type="entry name" value="HTH_MARR_2"/>
    <property type="match status" value="1"/>
</dbReference>
<dbReference type="AlphaFoldDB" id="A0A7W3T4N9"/>
<sequence>MPDVTRRDPGPAALRTPSSAGRPAHTVELLTRAERLTERLVREALAGTGCSPEAWRVLVLLSDGEGHRMTAVAEHALLPPPTATRLVDHLVDEGLVHRRVDPMDRRRVLAHATPRGMERAGEVSDRVRTRWEALPDQGDDTLLRLLLTRLVAGLEAVDSGDSDTLSR</sequence>
<dbReference type="InterPro" id="IPR036390">
    <property type="entry name" value="WH_DNA-bd_sf"/>
</dbReference>
<dbReference type="Gene3D" id="1.10.10.10">
    <property type="entry name" value="Winged helix-like DNA-binding domain superfamily/Winged helix DNA-binding domain"/>
    <property type="match status" value="1"/>
</dbReference>
<dbReference type="InterPro" id="IPR039422">
    <property type="entry name" value="MarR/SlyA-like"/>
</dbReference>
<evidence type="ECO:0000313" key="7">
    <source>
        <dbReference type="Proteomes" id="UP000530234"/>
    </source>
</evidence>
<dbReference type="InterPro" id="IPR000835">
    <property type="entry name" value="HTH_MarR-typ"/>
</dbReference>
<evidence type="ECO:0000256" key="2">
    <source>
        <dbReference type="ARBA" id="ARBA00023125"/>
    </source>
</evidence>
<keyword evidence="2" id="KW-0238">DNA-binding</keyword>
<gene>
    <name evidence="6" type="ORF">FOE67_14710</name>
</gene>
<reference evidence="7" key="1">
    <citation type="submission" date="2019-10" db="EMBL/GenBank/DDBJ databases">
        <title>Streptomyces sp. nov., a novel actinobacterium isolated from alkaline environment.</title>
        <authorList>
            <person name="Golinska P."/>
        </authorList>
    </citation>
    <scope>NUCLEOTIDE SEQUENCE [LARGE SCALE GENOMIC DNA]</scope>
    <source>
        <strain evidence="7">DSM 42108</strain>
    </source>
</reference>
<evidence type="ECO:0000256" key="3">
    <source>
        <dbReference type="ARBA" id="ARBA00023163"/>
    </source>
</evidence>
<dbReference type="EMBL" id="VKHS01000340">
    <property type="protein sequence ID" value="MBB0230731.1"/>
    <property type="molecule type" value="Genomic_DNA"/>
</dbReference>
<evidence type="ECO:0000313" key="6">
    <source>
        <dbReference type="EMBL" id="MBB0230731.1"/>
    </source>
</evidence>
<dbReference type="RefSeq" id="WP_182664449.1">
    <property type="nucleotide sequence ID" value="NZ_VKHS01000340.1"/>
</dbReference>
<keyword evidence="3" id="KW-0804">Transcription</keyword>
<dbReference type="PROSITE" id="PS01117">
    <property type="entry name" value="HTH_MARR_1"/>
    <property type="match status" value="1"/>
</dbReference>
<dbReference type="GO" id="GO:0003700">
    <property type="term" value="F:DNA-binding transcription factor activity"/>
    <property type="evidence" value="ECO:0007669"/>
    <property type="project" value="InterPro"/>
</dbReference>
<dbReference type="Pfam" id="PF12802">
    <property type="entry name" value="MarR_2"/>
    <property type="match status" value="1"/>
</dbReference>
<evidence type="ECO:0000256" key="1">
    <source>
        <dbReference type="ARBA" id="ARBA00023015"/>
    </source>
</evidence>
<evidence type="ECO:0000259" key="5">
    <source>
        <dbReference type="PROSITE" id="PS50995"/>
    </source>
</evidence>
<name>A0A7W3T4N9_9ACTN</name>
<dbReference type="InterPro" id="IPR023187">
    <property type="entry name" value="Tscrpt_reg_MarR-type_CS"/>
</dbReference>
<dbReference type="SUPFAM" id="SSF46785">
    <property type="entry name" value="Winged helix' DNA-binding domain"/>
    <property type="match status" value="1"/>
</dbReference>
<proteinExistence type="predicted"/>
<dbReference type="GO" id="GO:0003677">
    <property type="term" value="F:DNA binding"/>
    <property type="evidence" value="ECO:0007669"/>
    <property type="project" value="UniProtKB-KW"/>
</dbReference>
<dbReference type="Proteomes" id="UP000530234">
    <property type="component" value="Unassembled WGS sequence"/>
</dbReference>
<dbReference type="PANTHER" id="PTHR33164:SF64">
    <property type="entry name" value="TRANSCRIPTIONAL REGULATOR SLYA"/>
    <property type="match status" value="1"/>
</dbReference>
<feature type="domain" description="HTH marR-type" evidence="5">
    <location>
        <begin position="23"/>
        <end position="152"/>
    </location>
</feature>
<feature type="region of interest" description="Disordered" evidence="4">
    <location>
        <begin position="1"/>
        <end position="22"/>
    </location>
</feature>
<dbReference type="SMART" id="SM00347">
    <property type="entry name" value="HTH_MARR"/>
    <property type="match status" value="1"/>
</dbReference>
<protein>
    <submittedName>
        <fullName evidence="6">MarR family transcriptional regulator</fullName>
    </submittedName>
</protein>
<keyword evidence="1" id="KW-0805">Transcription regulation</keyword>
<dbReference type="GO" id="GO:0006950">
    <property type="term" value="P:response to stress"/>
    <property type="evidence" value="ECO:0007669"/>
    <property type="project" value="TreeGrafter"/>
</dbReference>
<dbReference type="InterPro" id="IPR036388">
    <property type="entry name" value="WH-like_DNA-bd_sf"/>
</dbReference>
<organism evidence="6 7">
    <name type="scientific">Streptomyces calidiresistens</name>
    <dbReference type="NCBI Taxonomy" id="1485586"/>
    <lineage>
        <taxon>Bacteria</taxon>
        <taxon>Bacillati</taxon>
        <taxon>Actinomycetota</taxon>
        <taxon>Actinomycetes</taxon>
        <taxon>Kitasatosporales</taxon>
        <taxon>Streptomycetaceae</taxon>
        <taxon>Streptomyces</taxon>
    </lineage>
</organism>
<comment type="caution">
    <text evidence="6">The sequence shown here is derived from an EMBL/GenBank/DDBJ whole genome shotgun (WGS) entry which is preliminary data.</text>
</comment>
<keyword evidence="7" id="KW-1185">Reference proteome</keyword>
<accession>A0A7W3T4N9</accession>
<dbReference type="PANTHER" id="PTHR33164">
    <property type="entry name" value="TRANSCRIPTIONAL REGULATOR, MARR FAMILY"/>
    <property type="match status" value="1"/>
</dbReference>